<evidence type="ECO:0000256" key="1">
    <source>
        <dbReference type="ARBA" id="ARBA00005854"/>
    </source>
</evidence>
<gene>
    <name evidence="7" type="ORF">C8E00_101617</name>
</gene>
<dbReference type="Proteomes" id="UP000295380">
    <property type="component" value="Unassembled WGS sequence"/>
</dbReference>
<dbReference type="SUPFAM" id="SSF51735">
    <property type="entry name" value="NAD(P)-binding Rossmann-fold domains"/>
    <property type="match status" value="1"/>
</dbReference>
<comment type="caution">
    <text evidence="7">The sequence shown here is derived from an EMBL/GenBank/DDBJ whole genome shotgun (WGS) entry which is preliminary data.</text>
</comment>
<dbReference type="EMBL" id="SOBR01000001">
    <property type="protein sequence ID" value="TDU25223.1"/>
    <property type="molecule type" value="Genomic_DNA"/>
</dbReference>
<feature type="domain" description="D-isomer specific 2-hydroxyacid dehydrogenase catalytic" evidence="5">
    <location>
        <begin position="4"/>
        <end position="308"/>
    </location>
</feature>
<reference evidence="7 8" key="1">
    <citation type="submission" date="2019-03" db="EMBL/GenBank/DDBJ databases">
        <title>Genomic Encyclopedia of Type Strains, Phase IV (KMG-IV): sequencing the most valuable type-strain genomes for metagenomic binning, comparative biology and taxonomic classification.</title>
        <authorList>
            <person name="Goeker M."/>
        </authorList>
    </citation>
    <scope>NUCLEOTIDE SEQUENCE [LARGE SCALE GENOMIC DNA]</scope>
    <source>
        <strain evidence="7 8">DSM 6770</strain>
    </source>
</reference>
<dbReference type="GO" id="GO:0004617">
    <property type="term" value="F:phosphoglycerate dehydrogenase activity"/>
    <property type="evidence" value="ECO:0007669"/>
    <property type="project" value="UniProtKB-ARBA"/>
</dbReference>
<dbReference type="CDD" id="cd12173">
    <property type="entry name" value="PGDH_4"/>
    <property type="match status" value="1"/>
</dbReference>
<evidence type="ECO:0000256" key="4">
    <source>
        <dbReference type="RuleBase" id="RU003719"/>
    </source>
</evidence>
<dbReference type="GO" id="GO:0047545">
    <property type="term" value="F:(S)-2-hydroxyglutarate dehydrogenase activity"/>
    <property type="evidence" value="ECO:0007669"/>
    <property type="project" value="UniProtKB-ARBA"/>
</dbReference>
<evidence type="ECO:0000313" key="8">
    <source>
        <dbReference type="Proteomes" id="UP000295380"/>
    </source>
</evidence>
<protein>
    <submittedName>
        <fullName evidence="7">(S)-sulfolactate dehydrogenase</fullName>
    </submittedName>
</protein>
<dbReference type="OrthoDB" id="9805416at2"/>
<dbReference type="InterPro" id="IPR006139">
    <property type="entry name" value="D-isomer_2_OHA_DH_cat_dom"/>
</dbReference>
<dbReference type="Pfam" id="PF02826">
    <property type="entry name" value="2-Hacid_dh_C"/>
    <property type="match status" value="1"/>
</dbReference>
<accession>A0A4R7NVL7</accession>
<dbReference type="InterPro" id="IPR050857">
    <property type="entry name" value="D-2-hydroxyacid_DH"/>
</dbReference>
<dbReference type="SUPFAM" id="SSF52283">
    <property type="entry name" value="Formate/glycerate dehydrogenase catalytic domain-like"/>
    <property type="match status" value="1"/>
</dbReference>
<feature type="domain" description="D-isomer specific 2-hydroxyacid dehydrogenase NAD-binding" evidence="6">
    <location>
        <begin position="110"/>
        <end position="283"/>
    </location>
</feature>
<dbReference type="AlphaFoldDB" id="A0A4R7NVL7"/>
<name>A0A4R7NVL7_9GAMM</name>
<evidence type="ECO:0000256" key="3">
    <source>
        <dbReference type="ARBA" id="ARBA00023027"/>
    </source>
</evidence>
<dbReference type="GO" id="GO:0006564">
    <property type="term" value="P:L-serine biosynthetic process"/>
    <property type="evidence" value="ECO:0007669"/>
    <property type="project" value="UniProtKB-ARBA"/>
</dbReference>
<dbReference type="InterPro" id="IPR006140">
    <property type="entry name" value="D-isomer_DH_NAD-bd"/>
</dbReference>
<evidence type="ECO:0000259" key="6">
    <source>
        <dbReference type="Pfam" id="PF02826"/>
    </source>
</evidence>
<sequence length="309" mass="33058">MSDVLISEFMDEAAVADLEKDCSVTFDATLVDDRARLLSSGTGVRALIVRNRTRVDRELLARFPDLRAVGRLGVGLDNIDVDACRESGITVLPATGGNTVSVAEYVLTGIFMLRRGAYLSTPRVLAGEWPRQALMGHETQGATLGLVGFGGIARDLARRAQCLGMQVMAHDPFVPADDAAWQTVERAERLATLLEKADAVSLHVPLSEGTRNLIDAEALATMKPGSLLINTARGGIVDERALAASLRDRHLGGAMLDVFEEEPLTADSVLSGVEGLIATPHIAGVTHESNERISWITVDNVRRALGGRA</sequence>
<comment type="similarity">
    <text evidence="1 4">Belongs to the D-isomer specific 2-hydroxyacid dehydrogenase family.</text>
</comment>
<dbReference type="PANTHER" id="PTHR42789">
    <property type="entry name" value="D-ISOMER SPECIFIC 2-HYDROXYACID DEHYDROGENASE FAMILY PROTEIN (AFU_ORTHOLOGUE AFUA_6G10090)"/>
    <property type="match status" value="1"/>
</dbReference>
<keyword evidence="3" id="KW-0520">NAD</keyword>
<dbReference type="PANTHER" id="PTHR42789:SF1">
    <property type="entry name" value="D-ISOMER SPECIFIC 2-HYDROXYACID DEHYDROGENASE FAMILY PROTEIN (AFU_ORTHOLOGUE AFUA_6G10090)"/>
    <property type="match status" value="1"/>
</dbReference>
<dbReference type="PROSITE" id="PS00671">
    <property type="entry name" value="D_2_HYDROXYACID_DH_3"/>
    <property type="match status" value="1"/>
</dbReference>
<dbReference type="Pfam" id="PF00389">
    <property type="entry name" value="2-Hacid_dh"/>
    <property type="match status" value="1"/>
</dbReference>
<proteinExistence type="inferred from homology"/>
<dbReference type="GO" id="GO:0051287">
    <property type="term" value="F:NAD binding"/>
    <property type="evidence" value="ECO:0007669"/>
    <property type="project" value="InterPro"/>
</dbReference>
<dbReference type="InterPro" id="IPR029753">
    <property type="entry name" value="D-isomer_DH_CS"/>
</dbReference>
<dbReference type="FunFam" id="3.40.50.720:FF:000041">
    <property type="entry name" value="D-3-phosphoglycerate dehydrogenase"/>
    <property type="match status" value="1"/>
</dbReference>
<evidence type="ECO:0000313" key="7">
    <source>
        <dbReference type="EMBL" id="TDU25223.1"/>
    </source>
</evidence>
<dbReference type="InterPro" id="IPR036291">
    <property type="entry name" value="NAD(P)-bd_dom_sf"/>
</dbReference>
<dbReference type="RefSeq" id="WP_133694330.1">
    <property type="nucleotide sequence ID" value="NZ_SOBR01000001.1"/>
</dbReference>
<evidence type="ECO:0000256" key="2">
    <source>
        <dbReference type="ARBA" id="ARBA00023002"/>
    </source>
</evidence>
<keyword evidence="8" id="KW-1185">Reference proteome</keyword>
<organism evidence="7 8">
    <name type="scientific">Chromohalobacter marismortui</name>
    <dbReference type="NCBI Taxonomy" id="42055"/>
    <lineage>
        <taxon>Bacteria</taxon>
        <taxon>Pseudomonadati</taxon>
        <taxon>Pseudomonadota</taxon>
        <taxon>Gammaproteobacteria</taxon>
        <taxon>Oceanospirillales</taxon>
        <taxon>Halomonadaceae</taxon>
        <taxon>Chromohalobacter</taxon>
    </lineage>
</organism>
<dbReference type="Gene3D" id="3.40.50.720">
    <property type="entry name" value="NAD(P)-binding Rossmann-like Domain"/>
    <property type="match status" value="2"/>
</dbReference>
<evidence type="ECO:0000259" key="5">
    <source>
        <dbReference type="Pfam" id="PF00389"/>
    </source>
</evidence>
<dbReference type="PROSITE" id="PS00670">
    <property type="entry name" value="D_2_HYDROXYACID_DH_2"/>
    <property type="match status" value="1"/>
</dbReference>
<keyword evidence="2 4" id="KW-0560">Oxidoreductase</keyword>